<protein>
    <submittedName>
        <fullName evidence="1">Uncharacterized protein</fullName>
    </submittedName>
</protein>
<reference evidence="1 2" key="1">
    <citation type="journal article" date="2024" name="BMC Genomics">
        <title>De novo assembly and annotation of Popillia japonica's genome with initial clues to its potential as an invasive pest.</title>
        <authorList>
            <person name="Cucini C."/>
            <person name="Boschi S."/>
            <person name="Funari R."/>
            <person name="Cardaioli E."/>
            <person name="Iannotti N."/>
            <person name="Marturano G."/>
            <person name="Paoli F."/>
            <person name="Bruttini M."/>
            <person name="Carapelli A."/>
            <person name="Frati F."/>
            <person name="Nardi F."/>
        </authorList>
    </citation>
    <scope>NUCLEOTIDE SEQUENCE [LARGE SCALE GENOMIC DNA]</scope>
    <source>
        <strain evidence="1">DMR45628</strain>
    </source>
</reference>
<dbReference type="Proteomes" id="UP001458880">
    <property type="component" value="Unassembled WGS sequence"/>
</dbReference>
<keyword evidence="2" id="KW-1185">Reference proteome</keyword>
<sequence length="135" mass="15187">MQKFKGRREKNVQPAALKLNHALVGDSPNIFTFFVIGLVSVRAANETSIKYSLLNCGIYSRVSLMVSENLELIAVNPVIPMLLESGYCSTVRERNTAAKRTTIASVDRFYITEREVVFSPFRSEYRGQTNDNCVC</sequence>
<comment type="caution">
    <text evidence="1">The sequence shown here is derived from an EMBL/GenBank/DDBJ whole genome shotgun (WGS) entry which is preliminary data.</text>
</comment>
<proteinExistence type="predicted"/>
<gene>
    <name evidence="1" type="ORF">QE152_g19945</name>
</gene>
<name>A0AAW1KM94_POPJA</name>
<organism evidence="1 2">
    <name type="scientific">Popillia japonica</name>
    <name type="common">Japanese beetle</name>
    <dbReference type="NCBI Taxonomy" id="7064"/>
    <lineage>
        <taxon>Eukaryota</taxon>
        <taxon>Metazoa</taxon>
        <taxon>Ecdysozoa</taxon>
        <taxon>Arthropoda</taxon>
        <taxon>Hexapoda</taxon>
        <taxon>Insecta</taxon>
        <taxon>Pterygota</taxon>
        <taxon>Neoptera</taxon>
        <taxon>Endopterygota</taxon>
        <taxon>Coleoptera</taxon>
        <taxon>Polyphaga</taxon>
        <taxon>Scarabaeiformia</taxon>
        <taxon>Scarabaeidae</taxon>
        <taxon>Rutelinae</taxon>
        <taxon>Popillia</taxon>
    </lineage>
</organism>
<dbReference type="EMBL" id="JASPKY010000193">
    <property type="protein sequence ID" value="KAK9721950.1"/>
    <property type="molecule type" value="Genomic_DNA"/>
</dbReference>
<evidence type="ECO:0000313" key="1">
    <source>
        <dbReference type="EMBL" id="KAK9721950.1"/>
    </source>
</evidence>
<dbReference type="AlphaFoldDB" id="A0AAW1KM94"/>
<accession>A0AAW1KM94</accession>
<evidence type="ECO:0000313" key="2">
    <source>
        <dbReference type="Proteomes" id="UP001458880"/>
    </source>
</evidence>